<gene>
    <name evidence="1" type="ORF">ACFPTP_02540</name>
</gene>
<sequence>MNDIEVVNMVPKFLSFYEKAEASDGTMDSIFALWEEHYNFAAVPPGDEGRQMAREMVEGSWKQYGEVIPVLKSWKLDEQRIEEVLQKVKATLGYEDAVSISVIYFVGAFDENPFVAPIGDGRLALCLPVETGTSDIVLAHEMTHIVHAKTANLAMAWERSIATTILQEGLAMRVSQALVPGHANEDYAEHKEGWLKAASVKEVEILQGILPHVNDSSSEAVIKFTFGHGEAGLEREAYYVGWVLVDSLLKNGVSFKEIAAIPEEHMPEFVRGKIEGMLVASQ</sequence>
<keyword evidence="2" id="KW-1185">Reference proteome</keyword>
<organism evidence="1 2">
    <name type="scientific">Sporosarcina koreensis</name>
    <dbReference type="NCBI Taxonomy" id="334735"/>
    <lineage>
        <taxon>Bacteria</taxon>
        <taxon>Bacillati</taxon>
        <taxon>Bacillota</taxon>
        <taxon>Bacilli</taxon>
        <taxon>Bacillales</taxon>
        <taxon>Caryophanaceae</taxon>
        <taxon>Sporosarcina</taxon>
    </lineage>
</organism>
<evidence type="ECO:0000313" key="2">
    <source>
        <dbReference type="Proteomes" id="UP001596071"/>
    </source>
</evidence>
<dbReference type="RefSeq" id="WP_381441864.1">
    <property type="nucleotide sequence ID" value="NZ_JBHSNP010000002.1"/>
</dbReference>
<evidence type="ECO:0008006" key="3">
    <source>
        <dbReference type="Google" id="ProtNLM"/>
    </source>
</evidence>
<name>A0ABW0TW24_9BACL</name>
<protein>
    <recommendedName>
        <fullName evidence="3">Peptidase MA superfamily protein</fullName>
    </recommendedName>
</protein>
<evidence type="ECO:0000313" key="1">
    <source>
        <dbReference type="EMBL" id="MFC5602145.1"/>
    </source>
</evidence>
<dbReference type="EMBL" id="JBHSNP010000002">
    <property type="protein sequence ID" value="MFC5602145.1"/>
    <property type="molecule type" value="Genomic_DNA"/>
</dbReference>
<dbReference type="Proteomes" id="UP001596071">
    <property type="component" value="Unassembled WGS sequence"/>
</dbReference>
<comment type="caution">
    <text evidence="1">The sequence shown here is derived from an EMBL/GenBank/DDBJ whole genome shotgun (WGS) entry which is preliminary data.</text>
</comment>
<proteinExistence type="predicted"/>
<reference evidence="2" key="1">
    <citation type="journal article" date="2019" name="Int. J. Syst. Evol. Microbiol.">
        <title>The Global Catalogue of Microorganisms (GCM) 10K type strain sequencing project: providing services to taxonomists for standard genome sequencing and annotation.</title>
        <authorList>
            <consortium name="The Broad Institute Genomics Platform"/>
            <consortium name="The Broad Institute Genome Sequencing Center for Infectious Disease"/>
            <person name="Wu L."/>
            <person name="Ma J."/>
        </authorList>
    </citation>
    <scope>NUCLEOTIDE SEQUENCE [LARGE SCALE GENOMIC DNA]</scope>
    <source>
        <strain evidence="2">KACC 11299</strain>
    </source>
</reference>
<accession>A0ABW0TW24</accession>